<evidence type="ECO:0000313" key="3">
    <source>
        <dbReference type="Proteomes" id="UP000326396"/>
    </source>
</evidence>
<comment type="caution">
    <text evidence="2">The sequence shown here is derived from an EMBL/GenBank/DDBJ whole genome shotgun (WGS) entry which is preliminary data.</text>
</comment>
<protein>
    <submittedName>
        <fullName evidence="2">Uncharacterized protein</fullName>
    </submittedName>
</protein>
<dbReference type="EMBL" id="SZYD01000002">
    <property type="protein sequence ID" value="KAD7116928.1"/>
    <property type="molecule type" value="Genomic_DNA"/>
</dbReference>
<dbReference type="AlphaFoldDB" id="A0A5N6PVX8"/>
<dbReference type="Proteomes" id="UP000326396">
    <property type="component" value="Linkage Group LG10"/>
</dbReference>
<feature type="compositionally biased region" description="Polar residues" evidence="1">
    <location>
        <begin position="100"/>
        <end position="111"/>
    </location>
</feature>
<dbReference type="OrthoDB" id="1633836at2759"/>
<proteinExistence type="predicted"/>
<sequence>MCPICGKAWRMNRLYVPMEDLVIDDKPNYIEKPVAILDRKVKQLRNKTINQVKFSAHKLFDEMSTIGFLQIKGVKGIESNNEGGSGTRRLGKEILVVDNPSGQGKSPNPST</sequence>
<reference evidence="2 3" key="1">
    <citation type="submission" date="2019-05" db="EMBL/GenBank/DDBJ databases">
        <title>Mikania micrantha, genome provides insights into the molecular mechanism of rapid growth.</title>
        <authorList>
            <person name="Liu B."/>
        </authorList>
    </citation>
    <scope>NUCLEOTIDE SEQUENCE [LARGE SCALE GENOMIC DNA]</scope>
    <source>
        <strain evidence="2">NLD-2019</strain>
        <tissue evidence="2">Leaf</tissue>
    </source>
</reference>
<keyword evidence="3" id="KW-1185">Reference proteome</keyword>
<evidence type="ECO:0000313" key="2">
    <source>
        <dbReference type="EMBL" id="KAD7116928.1"/>
    </source>
</evidence>
<gene>
    <name evidence="2" type="ORF">E3N88_04196</name>
</gene>
<name>A0A5N6PVX8_9ASTR</name>
<accession>A0A5N6PVX8</accession>
<evidence type="ECO:0000256" key="1">
    <source>
        <dbReference type="SAM" id="MobiDB-lite"/>
    </source>
</evidence>
<organism evidence="2 3">
    <name type="scientific">Mikania micrantha</name>
    <name type="common">bitter vine</name>
    <dbReference type="NCBI Taxonomy" id="192012"/>
    <lineage>
        <taxon>Eukaryota</taxon>
        <taxon>Viridiplantae</taxon>
        <taxon>Streptophyta</taxon>
        <taxon>Embryophyta</taxon>
        <taxon>Tracheophyta</taxon>
        <taxon>Spermatophyta</taxon>
        <taxon>Magnoliopsida</taxon>
        <taxon>eudicotyledons</taxon>
        <taxon>Gunneridae</taxon>
        <taxon>Pentapetalae</taxon>
        <taxon>asterids</taxon>
        <taxon>campanulids</taxon>
        <taxon>Asterales</taxon>
        <taxon>Asteraceae</taxon>
        <taxon>Asteroideae</taxon>
        <taxon>Heliantheae alliance</taxon>
        <taxon>Eupatorieae</taxon>
        <taxon>Mikania</taxon>
    </lineage>
</organism>
<feature type="region of interest" description="Disordered" evidence="1">
    <location>
        <begin position="78"/>
        <end position="111"/>
    </location>
</feature>